<dbReference type="InterPro" id="IPR013324">
    <property type="entry name" value="RNA_pol_sigma_r3/r4-like"/>
</dbReference>
<dbReference type="Gene3D" id="1.10.1740.10">
    <property type="match status" value="1"/>
</dbReference>
<evidence type="ECO:0000256" key="3">
    <source>
        <dbReference type="ARBA" id="ARBA00023082"/>
    </source>
</evidence>
<dbReference type="SUPFAM" id="SSF88659">
    <property type="entry name" value="Sigma3 and sigma4 domains of RNA polymerase sigma factors"/>
    <property type="match status" value="1"/>
</dbReference>
<dbReference type="GO" id="GO:0006352">
    <property type="term" value="P:DNA-templated transcription initiation"/>
    <property type="evidence" value="ECO:0007669"/>
    <property type="project" value="InterPro"/>
</dbReference>
<keyword evidence="2" id="KW-0805">Transcription regulation</keyword>
<feature type="domain" description="RNA polymerase sigma-70 region 2" evidence="5">
    <location>
        <begin position="26"/>
        <end position="93"/>
    </location>
</feature>
<dbReference type="Gene3D" id="1.10.10.10">
    <property type="entry name" value="Winged helix-like DNA-binding domain superfamily/Winged helix DNA-binding domain"/>
    <property type="match status" value="1"/>
</dbReference>
<dbReference type="PANTHER" id="PTHR43133">
    <property type="entry name" value="RNA POLYMERASE ECF-TYPE SIGMA FACTO"/>
    <property type="match status" value="1"/>
</dbReference>
<feature type="domain" description="RNA polymerase sigma factor 70 region 4 type 2" evidence="6">
    <location>
        <begin position="125"/>
        <end position="170"/>
    </location>
</feature>
<evidence type="ECO:0000256" key="2">
    <source>
        <dbReference type="ARBA" id="ARBA00023015"/>
    </source>
</evidence>
<keyword evidence="4" id="KW-0804">Transcription</keyword>
<dbReference type="NCBIfam" id="TIGR02937">
    <property type="entry name" value="sigma70-ECF"/>
    <property type="match status" value="1"/>
</dbReference>
<evidence type="ECO:0000313" key="8">
    <source>
        <dbReference type="Proteomes" id="UP000239522"/>
    </source>
</evidence>
<dbReference type="InterPro" id="IPR014327">
    <property type="entry name" value="RNA_pol_sigma70_bacteroid"/>
</dbReference>
<comment type="similarity">
    <text evidence="1">Belongs to the sigma-70 factor family. ECF subfamily.</text>
</comment>
<evidence type="ECO:0000256" key="1">
    <source>
        <dbReference type="ARBA" id="ARBA00010641"/>
    </source>
</evidence>
<keyword evidence="3" id="KW-0731">Sigma factor</keyword>
<dbReference type="RefSeq" id="WP_104809871.1">
    <property type="nucleotide sequence ID" value="NZ_MQUA01000013.1"/>
</dbReference>
<comment type="caution">
    <text evidence="7">The sequence shown here is derived from an EMBL/GenBank/DDBJ whole genome shotgun (WGS) entry which is preliminary data.</text>
</comment>
<proteinExistence type="inferred from homology"/>
<gene>
    <name evidence="7" type="ORF">BST83_11215</name>
</gene>
<protein>
    <submittedName>
        <fullName evidence="7">RNA polymerase sigma-70 factor</fullName>
    </submittedName>
</protein>
<name>A0A2S7KYH4_9FLAO</name>
<dbReference type="SUPFAM" id="SSF88946">
    <property type="entry name" value="Sigma2 domain of RNA polymerase sigma factors"/>
    <property type="match status" value="1"/>
</dbReference>
<sequence>MKATFLKDLDLIIALKKGDTNGYTFLVNLYHKKLCTYAFGLTNDYDLAEDIVQNVFMSIWKNRFKLKEEFVIKSYLYKSVYNEFIDQYRKNKKVLVLDKKYIDALTYIVEEEDENSLERLMKIVKKEIENLPPKCKQTFLLSKEEGLSNIEIAEHLNVSIKSVEAHITKAFCTLRISLGDKTEGILFLLFGRSIKTKSFK</sequence>
<organism evidence="7 8">
    <name type="scientific">Polaribacter filamentus</name>
    <dbReference type="NCBI Taxonomy" id="53483"/>
    <lineage>
        <taxon>Bacteria</taxon>
        <taxon>Pseudomonadati</taxon>
        <taxon>Bacteroidota</taxon>
        <taxon>Flavobacteriia</taxon>
        <taxon>Flavobacteriales</taxon>
        <taxon>Flavobacteriaceae</taxon>
    </lineage>
</organism>
<dbReference type="AlphaFoldDB" id="A0A2S7KYH4"/>
<dbReference type="GO" id="GO:0016987">
    <property type="term" value="F:sigma factor activity"/>
    <property type="evidence" value="ECO:0007669"/>
    <property type="project" value="UniProtKB-KW"/>
</dbReference>
<dbReference type="InterPro" id="IPR014284">
    <property type="entry name" value="RNA_pol_sigma-70_dom"/>
</dbReference>
<dbReference type="InterPro" id="IPR007627">
    <property type="entry name" value="RNA_pol_sigma70_r2"/>
</dbReference>
<dbReference type="InterPro" id="IPR013325">
    <property type="entry name" value="RNA_pol_sigma_r2"/>
</dbReference>
<dbReference type="InterPro" id="IPR039425">
    <property type="entry name" value="RNA_pol_sigma-70-like"/>
</dbReference>
<dbReference type="EMBL" id="MQUA01000013">
    <property type="protein sequence ID" value="PQB07660.1"/>
    <property type="molecule type" value="Genomic_DNA"/>
</dbReference>
<keyword evidence="8" id="KW-1185">Reference proteome</keyword>
<dbReference type="InterPro" id="IPR013249">
    <property type="entry name" value="RNA_pol_sigma70_r4_t2"/>
</dbReference>
<accession>A0A2S7KYH4</accession>
<evidence type="ECO:0000259" key="6">
    <source>
        <dbReference type="Pfam" id="PF08281"/>
    </source>
</evidence>
<dbReference type="Pfam" id="PF08281">
    <property type="entry name" value="Sigma70_r4_2"/>
    <property type="match status" value="1"/>
</dbReference>
<dbReference type="Pfam" id="PF04542">
    <property type="entry name" value="Sigma70_r2"/>
    <property type="match status" value="1"/>
</dbReference>
<reference evidence="7 8" key="1">
    <citation type="submission" date="2016-11" db="EMBL/GenBank/DDBJ databases">
        <title>Trade-off between light-utilization and light-protection in marine flavobacteria.</title>
        <authorList>
            <person name="Kumagai Y."/>
        </authorList>
    </citation>
    <scope>NUCLEOTIDE SEQUENCE [LARGE SCALE GENOMIC DNA]</scope>
    <source>
        <strain evidence="7 8">ATCC 700397</strain>
    </source>
</reference>
<evidence type="ECO:0000313" key="7">
    <source>
        <dbReference type="EMBL" id="PQB07660.1"/>
    </source>
</evidence>
<dbReference type="PANTHER" id="PTHR43133:SF46">
    <property type="entry name" value="RNA POLYMERASE SIGMA-70 FACTOR ECF SUBFAMILY"/>
    <property type="match status" value="1"/>
</dbReference>
<evidence type="ECO:0000256" key="4">
    <source>
        <dbReference type="ARBA" id="ARBA00023163"/>
    </source>
</evidence>
<dbReference type="GO" id="GO:0003677">
    <property type="term" value="F:DNA binding"/>
    <property type="evidence" value="ECO:0007669"/>
    <property type="project" value="InterPro"/>
</dbReference>
<dbReference type="NCBIfam" id="TIGR02985">
    <property type="entry name" value="Sig70_bacteroi1"/>
    <property type="match status" value="1"/>
</dbReference>
<dbReference type="Proteomes" id="UP000239522">
    <property type="component" value="Unassembled WGS sequence"/>
</dbReference>
<dbReference type="InterPro" id="IPR036388">
    <property type="entry name" value="WH-like_DNA-bd_sf"/>
</dbReference>
<evidence type="ECO:0000259" key="5">
    <source>
        <dbReference type="Pfam" id="PF04542"/>
    </source>
</evidence>
<dbReference type="OrthoDB" id="1100095at2"/>